<dbReference type="GO" id="GO:0031145">
    <property type="term" value="P:anaphase-promoting complex-dependent catabolic process"/>
    <property type="evidence" value="ECO:0007669"/>
    <property type="project" value="InterPro"/>
</dbReference>
<evidence type="ECO:0000256" key="2">
    <source>
        <dbReference type="ARBA" id="ARBA00022618"/>
    </source>
</evidence>
<evidence type="ECO:0000256" key="4">
    <source>
        <dbReference type="ARBA" id="ARBA00022771"/>
    </source>
</evidence>
<dbReference type="EMBL" id="JMSN01000135">
    <property type="protein sequence ID" value="KDN37590.1"/>
    <property type="molecule type" value="Genomic_DNA"/>
</dbReference>
<evidence type="ECO:0000256" key="6">
    <source>
        <dbReference type="ARBA" id="ARBA00022786"/>
    </source>
</evidence>
<dbReference type="OMA" id="QWRWDTG"/>
<dbReference type="FunCoup" id="A0A066VG81">
    <property type="interactions" value="253"/>
</dbReference>
<protein>
    <recommendedName>
        <fullName evidence="1">Anaphase-promoting complex subunit 11</fullName>
    </recommendedName>
</protein>
<keyword evidence="6" id="KW-0833">Ubl conjugation pathway</keyword>
<evidence type="ECO:0000256" key="8">
    <source>
        <dbReference type="ARBA" id="ARBA00023306"/>
    </source>
</evidence>
<dbReference type="Pfam" id="PF12861">
    <property type="entry name" value="zf-ANAPC11"/>
    <property type="match status" value="1"/>
</dbReference>
<dbReference type="GO" id="GO:0008270">
    <property type="term" value="F:zinc ion binding"/>
    <property type="evidence" value="ECO:0007669"/>
    <property type="project" value="UniProtKB-KW"/>
</dbReference>
<gene>
    <name evidence="11" type="ORF">K437DRAFT_229113</name>
</gene>
<dbReference type="RefSeq" id="XP_013240423.1">
    <property type="nucleotide sequence ID" value="XM_013384969.1"/>
</dbReference>
<dbReference type="AlphaFoldDB" id="A0A066VG81"/>
<keyword evidence="12" id="KW-1185">Reference proteome</keyword>
<dbReference type="InterPro" id="IPR001841">
    <property type="entry name" value="Znf_RING"/>
</dbReference>
<evidence type="ECO:0000313" key="12">
    <source>
        <dbReference type="Proteomes" id="UP000027361"/>
    </source>
</evidence>
<evidence type="ECO:0000256" key="3">
    <source>
        <dbReference type="ARBA" id="ARBA00022723"/>
    </source>
</evidence>
<evidence type="ECO:0000256" key="5">
    <source>
        <dbReference type="ARBA" id="ARBA00022776"/>
    </source>
</evidence>
<dbReference type="InterPro" id="IPR013083">
    <property type="entry name" value="Znf_RING/FYVE/PHD"/>
</dbReference>
<keyword evidence="4 9" id="KW-0863">Zinc-finger</keyword>
<keyword evidence="2" id="KW-0132">Cell division</keyword>
<dbReference type="InterPro" id="IPR024991">
    <property type="entry name" value="RING-H2_APC11"/>
</dbReference>
<dbReference type="Gene3D" id="3.30.40.10">
    <property type="entry name" value="Zinc/RING finger domain, C3HC4 (zinc finger)"/>
    <property type="match status" value="1"/>
</dbReference>
<dbReference type="PANTHER" id="PTHR11210">
    <property type="entry name" value="RING BOX"/>
    <property type="match status" value="1"/>
</dbReference>
<evidence type="ECO:0000313" key="11">
    <source>
        <dbReference type="EMBL" id="KDN37590.1"/>
    </source>
</evidence>
<dbReference type="Proteomes" id="UP000027361">
    <property type="component" value="Unassembled WGS sequence"/>
</dbReference>
<dbReference type="SUPFAM" id="SSF57850">
    <property type="entry name" value="RING/U-box"/>
    <property type="match status" value="1"/>
</dbReference>
<comment type="caution">
    <text evidence="11">The sequence shown here is derived from an EMBL/GenBank/DDBJ whole genome shotgun (WGS) entry which is preliminary data.</text>
</comment>
<dbReference type="InterPro" id="IPR051031">
    <property type="entry name" value="RING-box_E3_Ubiquitin_Ligase"/>
</dbReference>
<dbReference type="GO" id="GO:0051301">
    <property type="term" value="P:cell division"/>
    <property type="evidence" value="ECO:0007669"/>
    <property type="project" value="UniProtKB-KW"/>
</dbReference>
<proteinExistence type="predicted"/>
<keyword evidence="8" id="KW-0131">Cell cycle</keyword>
<dbReference type="InParanoid" id="A0A066VG81"/>
<name>A0A066VG81_TILAU</name>
<accession>A0A066VG81</accession>
<evidence type="ECO:0000259" key="10">
    <source>
        <dbReference type="PROSITE" id="PS50089"/>
    </source>
</evidence>
<dbReference type="GO" id="GO:0005680">
    <property type="term" value="C:anaphase-promoting complex"/>
    <property type="evidence" value="ECO:0007669"/>
    <property type="project" value="InterPro"/>
</dbReference>
<dbReference type="GO" id="GO:0097602">
    <property type="term" value="F:cullin family protein binding"/>
    <property type="evidence" value="ECO:0007669"/>
    <property type="project" value="InterPro"/>
</dbReference>
<keyword evidence="7" id="KW-0862">Zinc</keyword>
<keyword evidence="3" id="KW-0479">Metal-binding</keyword>
<organism evidence="11 12">
    <name type="scientific">Tilletiaria anomala (strain ATCC 24038 / CBS 436.72 / UBC 951)</name>
    <dbReference type="NCBI Taxonomy" id="1037660"/>
    <lineage>
        <taxon>Eukaryota</taxon>
        <taxon>Fungi</taxon>
        <taxon>Dikarya</taxon>
        <taxon>Basidiomycota</taxon>
        <taxon>Ustilaginomycotina</taxon>
        <taxon>Exobasidiomycetes</taxon>
        <taxon>Georgefischeriales</taxon>
        <taxon>Tilletiariaceae</taxon>
        <taxon>Tilletiaria</taxon>
    </lineage>
</organism>
<dbReference type="OrthoDB" id="1681166at2759"/>
<dbReference type="HOGENOM" id="CLU_115512_0_1_1"/>
<dbReference type="PROSITE" id="PS50089">
    <property type="entry name" value="ZF_RING_2"/>
    <property type="match status" value="1"/>
</dbReference>
<reference evidence="11 12" key="1">
    <citation type="submission" date="2014-05" db="EMBL/GenBank/DDBJ databases">
        <title>Draft genome sequence of a rare smut relative, Tilletiaria anomala UBC 951.</title>
        <authorList>
            <consortium name="DOE Joint Genome Institute"/>
            <person name="Toome M."/>
            <person name="Kuo A."/>
            <person name="Henrissat B."/>
            <person name="Lipzen A."/>
            <person name="Tritt A."/>
            <person name="Yoshinaga Y."/>
            <person name="Zane M."/>
            <person name="Barry K."/>
            <person name="Grigoriev I.V."/>
            <person name="Spatafora J.W."/>
            <person name="Aimea M.C."/>
        </authorList>
    </citation>
    <scope>NUCLEOTIDE SEQUENCE [LARGE SCALE GENOMIC DNA]</scope>
    <source>
        <strain evidence="11 12">UBC 951</strain>
    </source>
</reference>
<feature type="domain" description="RING-type" evidence="10">
    <location>
        <begin position="25"/>
        <end position="76"/>
    </location>
</feature>
<sequence>MKVEVKSWRAIGYWIWDVKDPDDVCGICQNNFDATCAKCKVPGESCPLLHGTCSHIFHLHCIVEWLQNHTMCPMCKRPWSS</sequence>
<evidence type="ECO:0000256" key="9">
    <source>
        <dbReference type="PROSITE-ProRule" id="PRU00175"/>
    </source>
</evidence>
<dbReference type="STRING" id="1037660.A0A066VG81"/>
<keyword evidence="5" id="KW-0498">Mitosis</keyword>
<dbReference type="GeneID" id="25262692"/>
<evidence type="ECO:0000256" key="1">
    <source>
        <dbReference type="ARBA" id="ARBA00013928"/>
    </source>
</evidence>
<evidence type="ECO:0000256" key="7">
    <source>
        <dbReference type="ARBA" id="ARBA00022833"/>
    </source>
</evidence>
<dbReference type="GO" id="GO:0061630">
    <property type="term" value="F:ubiquitin protein ligase activity"/>
    <property type="evidence" value="ECO:0007669"/>
    <property type="project" value="InterPro"/>
</dbReference>